<evidence type="ECO:0000313" key="4">
    <source>
        <dbReference type="Proteomes" id="UP000217257"/>
    </source>
</evidence>
<dbReference type="SUPFAM" id="SSF56112">
    <property type="entry name" value="Protein kinase-like (PK-like)"/>
    <property type="match status" value="1"/>
</dbReference>
<proteinExistence type="predicted"/>
<dbReference type="KEGG" id="cfus:CYFUS_000214"/>
<feature type="domain" description="DUF4032" evidence="2">
    <location>
        <begin position="257"/>
        <end position="419"/>
    </location>
</feature>
<evidence type="ECO:0000259" key="2">
    <source>
        <dbReference type="Pfam" id="PF13224"/>
    </source>
</evidence>
<dbReference type="AlphaFoldDB" id="A0A250IUE4"/>
<gene>
    <name evidence="3" type="ORF">CYFUS_000214</name>
</gene>
<dbReference type="EMBL" id="CP022098">
    <property type="protein sequence ID" value="ATB34807.1"/>
    <property type="molecule type" value="Genomic_DNA"/>
</dbReference>
<feature type="coiled-coil region" evidence="1">
    <location>
        <begin position="326"/>
        <end position="353"/>
    </location>
</feature>
<protein>
    <submittedName>
        <fullName evidence="3">Chromosome segregation ATPase</fullName>
    </submittedName>
</protein>
<dbReference type="InterPro" id="IPR011009">
    <property type="entry name" value="Kinase-like_dom_sf"/>
</dbReference>
<reference evidence="3 4" key="1">
    <citation type="submission" date="2017-06" db="EMBL/GenBank/DDBJ databases">
        <title>Sequencing and comparative analysis of myxobacterial genomes.</title>
        <authorList>
            <person name="Rupp O."/>
            <person name="Goesmann A."/>
            <person name="Sogaard-Andersen L."/>
        </authorList>
    </citation>
    <scope>NUCLEOTIDE SEQUENCE [LARGE SCALE GENOMIC DNA]</scope>
    <source>
        <strain evidence="3 4">DSM 52655</strain>
    </source>
</reference>
<dbReference type="Pfam" id="PF06293">
    <property type="entry name" value="Kdo"/>
    <property type="match status" value="1"/>
</dbReference>
<dbReference type="Pfam" id="PF13224">
    <property type="entry name" value="DUF4032"/>
    <property type="match status" value="1"/>
</dbReference>
<accession>A0A250IUE4</accession>
<evidence type="ECO:0000313" key="3">
    <source>
        <dbReference type="EMBL" id="ATB34807.1"/>
    </source>
</evidence>
<sequence>MSHDTRSLIPVGSRVNMGVMTPARALNAIHLRQGHPDFLDLPWHLPLEAWTREVCPRLVEVPRGLSRHTVVFVSYGAEIYALKELPMPIGQREYDVLRGLEERRLPSVTPVGHARVRAPDQPGNEVAILFTQYLSSSLPYRVLFMNKGLERYRERLLDAMASLLVRLHLGGFFWGDCSLSNVLFRRDAGELQAYAVDAETSELHTKLSDGQRELDLMIMEENVTGGLADLAAMEEVELPASLDVYETAPSIRQRYERLWTEINKEIPISRSESYRIHERIRALNDLGFSVGEVDLVASGDGSQLRMRTIVTDREYHRHQLHNLTGLVAEERQAAMLLNEVRELKATLTRELNRSVPLSVAAFRWLDERFRPTLNKFQKDLGPAADEAELYCQVLEHKWFLSEKAKRDVGLDAAIKAYVALRREQPAPALLRSESAPLLVESTALRIPSA</sequence>
<organism evidence="3 4">
    <name type="scientific">Cystobacter fuscus</name>
    <dbReference type="NCBI Taxonomy" id="43"/>
    <lineage>
        <taxon>Bacteria</taxon>
        <taxon>Pseudomonadati</taxon>
        <taxon>Myxococcota</taxon>
        <taxon>Myxococcia</taxon>
        <taxon>Myxococcales</taxon>
        <taxon>Cystobacterineae</taxon>
        <taxon>Archangiaceae</taxon>
        <taxon>Cystobacter</taxon>
    </lineage>
</organism>
<dbReference type="Proteomes" id="UP000217257">
    <property type="component" value="Chromosome"/>
</dbReference>
<evidence type="ECO:0000256" key="1">
    <source>
        <dbReference type="SAM" id="Coils"/>
    </source>
</evidence>
<keyword evidence="1" id="KW-0175">Coiled coil</keyword>
<dbReference type="InterPro" id="IPR025111">
    <property type="entry name" value="DUF4032"/>
</dbReference>
<name>A0A250IUE4_9BACT</name>